<dbReference type="Proteomes" id="UP001628124">
    <property type="component" value="Unassembled WGS sequence"/>
</dbReference>
<feature type="transmembrane region" description="Helical" evidence="9">
    <location>
        <begin position="321"/>
        <end position="342"/>
    </location>
</feature>
<sequence>MRFGILTPKIIFDSLKKLSIFCLAIKSKIVIVVLTIAKNHYFSYFKAISLNQIIMSQKLGFWAVFALVTGSQIGTSVFILPLSLAPFGIYSVWGWVLSLFGAMSIALVFSSLCAKFPKTGGPHVYVRESFGDKIAFFTGFTYWVISFVSTSIVVISAIGYLTPFFQSQAILDLILQIILLTAITILNLKGPKVAGKGEFYLTLLKFVPLLVVGLAALSHFNIDNIVIAKEVENLSITTIMGRVALLTFWGFIGVECATTTAGAVKDPAKTIPRAIIVGTFCVAVLYIINSIGIMGLIPASELINSKAPYADAAALLFGGKWASVIAVIASIICIGTLNAWVLTSGQIALGLAEDGLLLKFFAKKNSNNAPTYGIIVSCLGIVPLLVFTSNDNFAEQITQIIDFSVIAFLFVYLICSLAFLKVILSSKENFSYYYLLIALISIIFCAWIIYETPVKTLIIACSFTIAGVPLYYGWYRGRNRTKL</sequence>
<evidence type="ECO:0000256" key="5">
    <source>
        <dbReference type="ARBA" id="ARBA00022692"/>
    </source>
</evidence>
<evidence type="ECO:0000256" key="6">
    <source>
        <dbReference type="ARBA" id="ARBA00022989"/>
    </source>
</evidence>
<feature type="transmembrane region" description="Helical" evidence="9">
    <location>
        <begin position="59"/>
        <end position="80"/>
    </location>
</feature>
<feature type="transmembrane region" description="Helical" evidence="9">
    <location>
        <begin position="167"/>
        <end position="188"/>
    </location>
</feature>
<evidence type="ECO:0000313" key="10">
    <source>
        <dbReference type="EMBL" id="GAA5252414.1"/>
    </source>
</evidence>
<dbReference type="Gene3D" id="1.20.1740.10">
    <property type="entry name" value="Amino acid/polyamine transporter I"/>
    <property type="match status" value="1"/>
</dbReference>
<organism evidence="10 11">
    <name type="scientific">Candidatus Rickettsia kedanie</name>
    <dbReference type="NCBI Taxonomy" id="3115352"/>
    <lineage>
        <taxon>Bacteria</taxon>
        <taxon>Pseudomonadati</taxon>
        <taxon>Pseudomonadota</taxon>
        <taxon>Alphaproteobacteria</taxon>
        <taxon>Rickettsiales</taxon>
        <taxon>Rickettsiaceae</taxon>
        <taxon>Rickettsieae</taxon>
        <taxon>Rickettsia</taxon>
        <taxon>spotted fever group</taxon>
    </lineage>
</organism>
<keyword evidence="4" id="KW-1003">Cell membrane</keyword>
<keyword evidence="11" id="KW-1185">Reference proteome</keyword>
<proteinExistence type="inferred from homology"/>
<feature type="transmembrane region" description="Helical" evidence="9">
    <location>
        <begin position="432"/>
        <end position="450"/>
    </location>
</feature>
<feature type="transmembrane region" description="Helical" evidence="9">
    <location>
        <begin position="369"/>
        <end position="388"/>
    </location>
</feature>
<protein>
    <recommendedName>
        <fullName evidence="3">Arginine/agmatine antiporter</fullName>
    </recommendedName>
</protein>
<comment type="similarity">
    <text evidence="2">Belongs to the amino acid-polyamine-organocation (APC) superfamily. Basic amino acid/polyamine antiporter (APA) (TC 2.A.3.2) family.</text>
</comment>
<feature type="transmembrane region" description="Helical" evidence="9">
    <location>
        <begin position="200"/>
        <end position="222"/>
    </location>
</feature>
<gene>
    <name evidence="10" type="ORF">KNCP2_07020</name>
</gene>
<dbReference type="Pfam" id="PF13520">
    <property type="entry name" value="AA_permease_2"/>
    <property type="match status" value="1"/>
</dbReference>
<accession>A0ABP9TT49</accession>
<keyword evidence="5 9" id="KW-0812">Transmembrane</keyword>
<feature type="transmembrane region" description="Helical" evidence="9">
    <location>
        <begin position="456"/>
        <end position="475"/>
    </location>
</feature>
<evidence type="ECO:0000256" key="2">
    <source>
        <dbReference type="ARBA" id="ARBA00008220"/>
    </source>
</evidence>
<feature type="transmembrane region" description="Helical" evidence="9">
    <location>
        <begin position="275"/>
        <end position="297"/>
    </location>
</feature>
<feature type="transmembrane region" description="Helical" evidence="9">
    <location>
        <begin position="134"/>
        <end position="161"/>
    </location>
</feature>
<dbReference type="EMBL" id="BAABMM010000027">
    <property type="protein sequence ID" value="GAA5252414.1"/>
    <property type="molecule type" value="Genomic_DNA"/>
</dbReference>
<dbReference type="InterPro" id="IPR050367">
    <property type="entry name" value="APC_superfamily"/>
</dbReference>
<name>A0ABP9TT49_9RICK</name>
<comment type="caution">
    <text evidence="10">The sequence shown here is derived from an EMBL/GenBank/DDBJ whole genome shotgun (WGS) entry which is preliminary data.</text>
</comment>
<keyword evidence="7 9" id="KW-0472">Membrane</keyword>
<evidence type="ECO:0000256" key="9">
    <source>
        <dbReference type="SAM" id="Phobius"/>
    </source>
</evidence>
<feature type="transmembrane region" description="Helical" evidence="9">
    <location>
        <begin position="18"/>
        <end position="38"/>
    </location>
</feature>
<evidence type="ECO:0000256" key="7">
    <source>
        <dbReference type="ARBA" id="ARBA00023136"/>
    </source>
</evidence>
<feature type="transmembrane region" description="Helical" evidence="9">
    <location>
        <begin position="234"/>
        <end position="254"/>
    </location>
</feature>
<feature type="transmembrane region" description="Helical" evidence="9">
    <location>
        <begin position="92"/>
        <end position="113"/>
    </location>
</feature>
<dbReference type="PANTHER" id="PTHR42770:SF18">
    <property type="entry name" value="ARGININE_AGMATINE ANTIPORTER"/>
    <property type="match status" value="1"/>
</dbReference>
<dbReference type="PANTHER" id="PTHR42770">
    <property type="entry name" value="AMINO ACID TRANSPORTER-RELATED"/>
    <property type="match status" value="1"/>
</dbReference>
<evidence type="ECO:0000256" key="3">
    <source>
        <dbReference type="ARBA" id="ARBA00021069"/>
    </source>
</evidence>
<evidence type="ECO:0000313" key="11">
    <source>
        <dbReference type="Proteomes" id="UP001628124"/>
    </source>
</evidence>
<feature type="transmembrane region" description="Helical" evidence="9">
    <location>
        <begin position="400"/>
        <end position="420"/>
    </location>
</feature>
<evidence type="ECO:0000256" key="1">
    <source>
        <dbReference type="ARBA" id="ARBA00004651"/>
    </source>
</evidence>
<evidence type="ECO:0000256" key="8">
    <source>
        <dbReference type="ARBA" id="ARBA00045636"/>
    </source>
</evidence>
<keyword evidence="6 9" id="KW-1133">Transmembrane helix</keyword>
<comment type="function">
    <text evidence="8">Major component of the acid-resistance (AR) system allowing enteric pathogens to survive the acidic environment in the stomach. Exchanges extracellular arginine for its intracellular decarboxylation product agmatine (Agm) thereby expelling intracellular protons. Probably undergoes several conformational states in order to translocate the substrate across the membrane; keeps the substrate accessible to only 1 side of the membrane at a time by opening and closing 3 membrane-internal gates.</text>
</comment>
<comment type="subcellular location">
    <subcellularLocation>
        <location evidence="1">Cell membrane</location>
        <topology evidence="1">Multi-pass membrane protein</topology>
    </subcellularLocation>
</comment>
<dbReference type="PIRSF" id="PIRSF006060">
    <property type="entry name" value="AA_transporter"/>
    <property type="match status" value="1"/>
</dbReference>
<dbReference type="InterPro" id="IPR002293">
    <property type="entry name" value="AA/rel_permease1"/>
</dbReference>
<evidence type="ECO:0000256" key="4">
    <source>
        <dbReference type="ARBA" id="ARBA00022475"/>
    </source>
</evidence>
<reference evidence="10 11" key="1">
    <citation type="journal article" date="2024" name="Microbiol. Immunol.">
        <title>Discovery of a novel spotted fever group Rickettsia, 'Candidatus Rickettsia kedanie,' in unfed larval chigger mites, Leptotrombidium scutellare.</title>
        <authorList>
            <person name="Ogawa M."/>
            <person name="Matsutani M."/>
            <person name="Katayama T."/>
            <person name="Takada N."/>
            <person name="Noda S."/>
            <person name="Takahashi M."/>
            <person name="Kageyama D."/>
            <person name="Hanaoka N."/>
            <person name="Ebihara H."/>
        </authorList>
    </citation>
    <scope>NUCLEOTIDE SEQUENCE [LARGE SCALE GENOMIC DNA]</scope>
    <source>
        <strain evidence="10 11">KNCP2-13</strain>
    </source>
</reference>